<keyword evidence="2" id="KW-1185">Reference proteome</keyword>
<reference evidence="1" key="1">
    <citation type="submission" date="2023-10" db="EMBL/GenBank/DDBJ databases">
        <title>Genome assembly of Pristionchus species.</title>
        <authorList>
            <person name="Yoshida K."/>
            <person name="Sommer R.J."/>
        </authorList>
    </citation>
    <scope>NUCLEOTIDE SEQUENCE</scope>
    <source>
        <strain evidence="1">RS0144</strain>
    </source>
</reference>
<dbReference type="EMBL" id="BTSX01000004">
    <property type="protein sequence ID" value="GMS94662.1"/>
    <property type="molecule type" value="Genomic_DNA"/>
</dbReference>
<evidence type="ECO:0000313" key="2">
    <source>
        <dbReference type="Proteomes" id="UP001432027"/>
    </source>
</evidence>
<evidence type="ECO:0000313" key="1">
    <source>
        <dbReference type="EMBL" id="GMS94662.1"/>
    </source>
</evidence>
<dbReference type="Proteomes" id="UP001432027">
    <property type="component" value="Unassembled WGS sequence"/>
</dbReference>
<protein>
    <submittedName>
        <fullName evidence="1">Uncharacterized protein</fullName>
    </submittedName>
</protein>
<dbReference type="AlphaFoldDB" id="A0AAV5TJS1"/>
<gene>
    <name evidence="1" type="ORF">PENTCL1PPCAC_16837</name>
</gene>
<comment type="caution">
    <text evidence="1">The sequence shown here is derived from an EMBL/GenBank/DDBJ whole genome shotgun (WGS) entry which is preliminary data.</text>
</comment>
<accession>A0AAV5TJS1</accession>
<sequence>TCCPSTSISTTQLSKTVGMYLSGKRSLEKTVRRHVFPHAPSPTITSFFRRAAILCHSVVESDEGGSVSSRKTE</sequence>
<feature type="non-terminal residue" evidence="1">
    <location>
        <position position="1"/>
    </location>
</feature>
<organism evidence="1 2">
    <name type="scientific">Pristionchus entomophagus</name>
    <dbReference type="NCBI Taxonomy" id="358040"/>
    <lineage>
        <taxon>Eukaryota</taxon>
        <taxon>Metazoa</taxon>
        <taxon>Ecdysozoa</taxon>
        <taxon>Nematoda</taxon>
        <taxon>Chromadorea</taxon>
        <taxon>Rhabditida</taxon>
        <taxon>Rhabditina</taxon>
        <taxon>Diplogasteromorpha</taxon>
        <taxon>Diplogasteroidea</taxon>
        <taxon>Neodiplogasteridae</taxon>
        <taxon>Pristionchus</taxon>
    </lineage>
</organism>
<proteinExistence type="predicted"/>
<feature type="non-terminal residue" evidence="1">
    <location>
        <position position="73"/>
    </location>
</feature>
<name>A0AAV5TJS1_9BILA</name>